<evidence type="ECO:0000256" key="3">
    <source>
        <dbReference type="ARBA" id="ARBA00022679"/>
    </source>
</evidence>
<dbReference type="InterPro" id="IPR001525">
    <property type="entry name" value="C5_MeTfrase"/>
</dbReference>
<dbReference type="PANTHER" id="PTHR10629">
    <property type="entry name" value="CYTOSINE-SPECIFIC METHYLTRANSFERASE"/>
    <property type="match status" value="1"/>
</dbReference>
<dbReference type="EC" id="2.1.1.37" evidence="1"/>
<dbReference type="OrthoDB" id="9813719at2"/>
<dbReference type="Pfam" id="PF00145">
    <property type="entry name" value="DNA_methylase"/>
    <property type="match status" value="2"/>
</dbReference>
<dbReference type="InterPro" id="IPR050390">
    <property type="entry name" value="C5-Methyltransferase"/>
</dbReference>
<evidence type="ECO:0000256" key="6">
    <source>
        <dbReference type="ARBA" id="ARBA00047422"/>
    </source>
</evidence>
<dbReference type="PRINTS" id="PR00105">
    <property type="entry name" value="C5METTRFRASE"/>
</dbReference>
<dbReference type="Gene3D" id="3.40.50.150">
    <property type="entry name" value="Vaccinia Virus protein VP39"/>
    <property type="match status" value="2"/>
</dbReference>
<dbReference type="Proteomes" id="UP000826513">
    <property type="component" value="Chromosome 1"/>
</dbReference>
<organism evidence="9 11">
    <name type="scientific">Agrobacterium larrymoorei</name>
    <dbReference type="NCBI Taxonomy" id="160699"/>
    <lineage>
        <taxon>Bacteria</taxon>
        <taxon>Pseudomonadati</taxon>
        <taxon>Pseudomonadota</taxon>
        <taxon>Alphaproteobacteria</taxon>
        <taxon>Hyphomicrobiales</taxon>
        <taxon>Rhizobiaceae</taxon>
        <taxon>Rhizobium/Agrobacterium group</taxon>
        <taxon>Agrobacterium</taxon>
    </lineage>
</organism>
<evidence type="ECO:0000313" key="9">
    <source>
        <dbReference type="EMBL" id="QCI98847.1"/>
    </source>
</evidence>
<evidence type="ECO:0000256" key="7">
    <source>
        <dbReference type="PROSITE-ProRule" id="PRU01016"/>
    </source>
</evidence>
<dbReference type="REBASE" id="309782">
    <property type="entry name" value="M.Ala5473ORF13645P"/>
</dbReference>
<accession>A0A4D7DTD1</accession>
<comment type="catalytic activity">
    <reaction evidence="6">
        <text>a 2'-deoxycytidine in DNA + S-adenosyl-L-methionine = a 5-methyl-2'-deoxycytidine in DNA + S-adenosyl-L-homocysteine + H(+)</text>
        <dbReference type="Rhea" id="RHEA:13681"/>
        <dbReference type="Rhea" id="RHEA-COMP:11369"/>
        <dbReference type="Rhea" id="RHEA-COMP:11370"/>
        <dbReference type="ChEBI" id="CHEBI:15378"/>
        <dbReference type="ChEBI" id="CHEBI:57856"/>
        <dbReference type="ChEBI" id="CHEBI:59789"/>
        <dbReference type="ChEBI" id="CHEBI:85452"/>
        <dbReference type="ChEBI" id="CHEBI:85454"/>
        <dbReference type="EC" id="2.1.1.37"/>
    </reaction>
</comment>
<dbReference type="Proteomes" id="UP000298545">
    <property type="component" value="Chromosome circular"/>
</dbReference>
<dbReference type="STRING" id="1367849.GCA_000518585_04538"/>
<dbReference type="GO" id="GO:0032259">
    <property type="term" value="P:methylation"/>
    <property type="evidence" value="ECO:0007669"/>
    <property type="project" value="UniProtKB-KW"/>
</dbReference>
<evidence type="ECO:0000256" key="1">
    <source>
        <dbReference type="ARBA" id="ARBA00011975"/>
    </source>
</evidence>
<evidence type="ECO:0000313" key="11">
    <source>
        <dbReference type="Proteomes" id="UP000298545"/>
    </source>
</evidence>
<evidence type="ECO:0000256" key="5">
    <source>
        <dbReference type="ARBA" id="ARBA00022747"/>
    </source>
</evidence>
<dbReference type="InterPro" id="IPR029063">
    <property type="entry name" value="SAM-dependent_MTases_sf"/>
</dbReference>
<evidence type="ECO:0000256" key="2">
    <source>
        <dbReference type="ARBA" id="ARBA00022603"/>
    </source>
</evidence>
<sequence length="733" mass="81293">MADSYTKTLPEPKPIYVVDFFSGCGGVSYGFKTTRSTTHAFEVLAGIDINPDSLATYAENVETSAILKDVFTIAEQPELLMDLVPRLRDRQPDQPLVFIGCAPCQGFSAHRKKDPRDDRRNNLMLAFARICAHYLPDFVVMENVPEILRGRFSQYYGHAKAEFESVGYNVSDGILDLSLFGVPQKRRRAVVLASIRGKVELPEAPLSVKQARTVRDAISHLRPLGAGEVDPYDAYHRAPKHIDRILDKIKKIPADGGDRRHLPRDEQLACHADIDEGEAPGFTDVYGRLRWDTPSVTITAKSSTPSCGRFLHPEQDRNITPREAAILQGFPHSYMFKGAFISQYRQIGEAVPPLFARFLAKAVLDAVQPTRRFTPASTKMNDRSVKPVVVDAFSGAGGLSLGFHWAGFETGLAFDVDQDAIATFNKNFGPVGRVADVRDQALRGAIRARAGDRPLVLVGGPPCQGFSQQRRGNDDDPRNNLVLEFAQLVEDLKSLPSVIILENVTYLNSPRGRDILRTFRSRLDSAGYEVERFDLNSAEFGVPQLRHRIILIAKRRDLANPLIAPSPGIGNWPTVGDVLRGLPEDGAPTELSNHQVSAEGSKNKQRIAYVDMGRGRLAIPQDLQLDCHSSYNGHLDVYGRLDWFGQARTITGGFDSFTRGEFGHPFFNRSITHREAARLQGFPDWFEFMGNRSAVRRQIGNAVPPPLGYSLAVCAQSLIGFEVERQPSTEFAA</sequence>
<keyword evidence="2 7" id="KW-0489">Methyltransferase</keyword>
<dbReference type="AlphaFoldDB" id="A0A4D7DTD1"/>
<dbReference type="SUPFAM" id="SSF53335">
    <property type="entry name" value="S-adenosyl-L-methionine-dependent methyltransferases"/>
    <property type="match status" value="2"/>
</dbReference>
<dbReference type="KEGG" id="alf:CFBP5473_13645"/>
<dbReference type="PROSITE" id="PS51679">
    <property type="entry name" value="SAM_MT_C5"/>
    <property type="match status" value="2"/>
</dbReference>
<proteinExistence type="inferred from homology"/>
<feature type="active site" evidence="7">
    <location>
        <position position="463"/>
    </location>
</feature>
<keyword evidence="5" id="KW-0680">Restriction system</keyword>
<feature type="active site" evidence="7">
    <location>
        <position position="104"/>
    </location>
</feature>
<evidence type="ECO:0000256" key="8">
    <source>
        <dbReference type="RuleBase" id="RU000416"/>
    </source>
</evidence>
<dbReference type="Gene3D" id="3.90.120.10">
    <property type="entry name" value="DNA Methylase, subunit A, domain 2"/>
    <property type="match status" value="2"/>
</dbReference>
<dbReference type="NCBIfam" id="TIGR00675">
    <property type="entry name" value="dcm"/>
    <property type="match status" value="2"/>
</dbReference>
<keyword evidence="3 7" id="KW-0808">Transferase</keyword>
<evidence type="ECO:0000313" key="10">
    <source>
        <dbReference type="EMBL" id="QYA08265.1"/>
    </source>
</evidence>
<dbReference type="GO" id="GO:0044027">
    <property type="term" value="P:negative regulation of gene expression via chromosomal CpG island methylation"/>
    <property type="evidence" value="ECO:0007669"/>
    <property type="project" value="TreeGrafter"/>
</dbReference>
<dbReference type="GO" id="GO:0003677">
    <property type="term" value="F:DNA binding"/>
    <property type="evidence" value="ECO:0007669"/>
    <property type="project" value="TreeGrafter"/>
</dbReference>
<dbReference type="RefSeq" id="WP_037171770.1">
    <property type="nucleotide sequence ID" value="NZ_CP039691.1"/>
</dbReference>
<evidence type="ECO:0000256" key="4">
    <source>
        <dbReference type="ARBA" id="ARBA00022691"/>
    </source>
</evidence>
<reference evidence="9 11" key="1">
    <citation type="submission" date="2019-04" db="EMBL/GenBank/DDBJ databases">
        <title>Complete genome sequence of Agrobacterium larrymoorei CFBP5473.</title>
        <authorList>
            <person name="Haryono M."/>
            <person name="Chou L."/>
            <person name="Lin Y.-C."/>
            <person name="Lai E.-M."/>
            <person name="Kuo C.-H."/>
        </authorList>
    </citation>
    <scope>NUCLEOTIDE SEQUENCE [LARGE SCALE GENOMIC DNA]</scope>
    <source>
        <strain evidence="9 11">CFBP5473</strain>
    </source>
</reference>
<dbReference type="PANTHER" id="PTHR10629:SF52">
    <property type="entry name" value="DNA (CYTOSINE-5)-METHYLTRANSFERASE 1"/>
    <property type="match status" value="1"/>
</dbReference>
<dbReference type="EMBL" id="CP039691">
    <property type="protein sequence ID" value="QCI98847.1"/>
    <property type="molecule type" value="Genomic_DNA"/>
</dbReference>
<dbReference type="EMBL" id="CP072167">
    <property type="protein sequence ID" value="QYA08265.1"/>
    <property type="molecule type" value="Genomic_DNA"/>
</dbReference>
<protein>
    <recommendedName>
        <fullName evidence="1">DNA (cytosine-5-)-methyltransferase</fullName>
        <ecNumber evidence="1">2.1.1.37</ecNumber>
    </recommendedName>
</protein>
<comment type="similarity">
    <text evidence="7 8">Belongs to the class I-like SAM-binding methyltransferase superfamily. C5-methyltransferase family.</text>
</comment>
<keyword evidence="4 7" id="KW-0949">S-adenosyl-L-methionine</keyword>
<name>A0A4D7DTD1_9HYPH</name>
<keyword evidence="12" id="KW-1185">Reference proteome</keyword>
<dbReference type="GO" id="GO:0003886">
    <property type="term" value="F:DNA (cytosine-5-)-methyltransferase activity"/>
    <property type="evidence" value="ECO:0007669"/>
    <property type="project" value="UniProtKB-EC"/>
</dbReference>
<evidence type="ECO:0000313" key="12">
    <source>
        <dbReference type="Proteomes" id="UP000826513"/>
    </source>
</evidence>
<reference evidence="10 12" key="2">
    <citation type="submission" date="2021-03" db="EMBL/GenBank/DDBJ databases">
        <title>Rapid diversification of plasmids in a genus of pathogenic and nitrogen fixing bacteria.</title>
        <authorList>
            <person name="Weisberg A.J."/>
            <person name="Miller M."/>
            <person name="Ream W."/>
            <person name="Grunwald N.J."/>
            <person name="Chang J.H."/>
        </authorList>
    </citation>
    <scope>NUCLEOTIDE SEQUENCE [LARGE SCALE GENOMIC DNA]</scope>
    <source>
        <strain evidence="10 12">AF3.44</strain>
    </source>
</reference>
<dbReference type="GO" id="GO:0009307">
    <property type="term" value="P:DNA restriction-modification system"/>
    <property type="evidence" value="ECO:0007669"/>
    <property type="project" value="UniProtKB-KW"/>
</dbReference>
<gene>
    <name evidence="9" type="ORF">CFBP5473_13645</name>
    <name evidence="10" type="ORF">J5285_06090</name>
</gene>